<reference evidence="2" key="1">
    <citation type="submission" date="2014-09" db="EMBL/GenBank/DDBJ databases">
        <authorList>
            <person name="Magalhaes I.L.F."/>
            <person name="Oliveira U."/>
            <person name="Santos F.R."/>
            <person name="Vidigal T.H.D.A."/>
            <person name="Brescovit A.D."/>
            <person name="Santos A.J."/>
        </authorList>
    </citation>
    <scope>NUCLEOTIDE SEQUENCE</scope>
    <source>
        <tissue evidence="2">Shoot tissue taken approximately 20 cm above the soil surface</tissue>
    </source>
</reference>
<organism evidence="2">
    <name type="scientific">Arundo donax</name>
    <name type="common">Giant reed</name>
    <name type="synonym">Donax arundinaceus</name>
    <dbReference type="NCBI Taxonomy" id="35708"/>
    <lineage>
        <taxon>Eukaryota</taxon>
        <taxon>Viridiplantae</taxon>
        <taxon>Streptophyta</taxon>
        <taxon>Embryophyta</taxon>
        <taxon>Tracheophyta</taxon>
        <taxon>Spermatophyta</taxon>
        <taxon>Magnoliopsida</taxon>
        <taxon>Liliopsida</taxon>
        <taxon>Poales</taxon>
        <taxon>Poaceae</taxon>
        <taxon>PACMAD clade</taxon>
        <taxon>Arundinoideae</taxon>
        <taxon>Arundineae</taxon>
        <taxon>Arundo</taxon>
    </lineage>
</organism>
<evidence type="ECO:0000256" key="1">
    <source>
        <dbReference type="SAM" id="MobiDB-lite"/>
    </source>
</evidence>
<reference evidence="2" key="2">
    <citation type="journal article" date="2015" name="Data Brief">
        <title>Shoot transcriptome of the giant reed, Arundo donax.</title>
        <authorList>
            <person name="Barrero R.A."/>
            <person name="Guerrero F.D."/>
            <person name="Moolhuijzen P."/>
            <person name="Goolsby J.A."/>
            <person name="Tidwell J."/>
            <person name="Bellgard S.E."/>
            <person name="Bellgard M.I."/>
        </authorList>
    </citation>
    <scope>NUCLEOTIDE SEQUENCE</scope>
    <source>
        <tissue evidence="2">Shoot tissue taken approximately 20 cm above the soil surface</tissue>
    </source>
</reference>
<accession>A0A0A9DJL8</accession>
<evidence type="ECO:0000313" key="2">
    <source>
        <dbReference type="EMBL" id="JAD86878.1"/>
    </source>
</evidence>
<sequence length="131" mass="14065">MMLSESSWLAVRLSSRPSLTSQLGPPLRTTASRAAITTMSAQETTPGQRSSSASLASSMTSNERRELMLDSASFSPAIVGVASISTDPSHPLTKQSWNWRRMTDATLRTSRARARAMVPRTMPSASGHVTA</sequence>
<dbReference type="EMBL" id="GBRH01211017">
    <property type="protein sequence ID" value="JAD86878.1"/>
    <property type="molecule type" value="Transcribed_RNA"/>
</dbReference>
<dbReference type="AlphaFoldDB" id="A0A0A9DJL8"/>
<feature type="compositionally biased region" description="Polar residues" evidence="1">
    <location>
        <begin position="37"/>
        <end position="49"/>
    </location>
</feature>
<protein>
    <submittedName>
        <fullName evidence="2">Pco123006</fullName>
    </submittedName>
</protein>
<proteinExistence type="predicted"/>
<name>A0A0A9DJL8_ARUDO</name>
<feature type="region of interest" description="Disordered" evidence="1">
    <location>
        <begin position="37"/>
        <end position="64"/>
    </location>
</feature>